<dbReference type="Proteomes" id="UP001401887">
    <property type="component" value="Unassembled WGS sequence"/>
</dbReference>
<keyword evidence="2" id="KW-1185">Reference proteome</keyword>
<protein>
    <submittedName>
        <fullName evidence="1">Uncharacterized protein</fullName>
    </submittedName>
</protein>
<gene>
    <name evidence="1" type="ORF">Dcar01_02386</name>
</gene>
<name>A0ABP9W8G5_9DEIO</name>
<organism evidence="1 2">
    <name type="scientific">Deinococcus carri</name>
    <dbReference type="NCBI Taxonomy" id="1211323"/>
    <lineage>
        <taxon>Bacteria</taxon>
        <taxon>Thermotogati</taxon>
        <taxon>Deinococcota</taxon>
        <taxon>Deinococci</taxon>
        <taxon>Deinococcales</taxon>
        <taxon>Deinococcaceae</taxon>
        <taxon>Deinococcus</taxon>
    </lineage>
</organism>
<evidence type="ECO:0000313" key="1">
    <source>
        <dbReference type="EMBL" id="GAA5513642.1"/>
    </source>
</evidence>
<dbReference type="EMBL" id="BAABRP010000009">
    <property type="protein sequence ID" value="GAA5513642.1"/>
    <property type="molecule type" value="Genomic_DNA"/>
</dbReference>
<evidence type="ECO:0000313" key="2">
    <source>
        <dbReference type="Proteomes" id="UP001401887"/>
    </source>
</evidence>
<dbReference type="RefSeq" id="WP_345465413.1">
    <property type="nucleotide sequence ID" value="NZ_BAABRP010000009.1"/>
</dbReference>
<comment type="caution">
    <text evidence="1">The sequence shown here is derived from an EMBL/GenBank/DDBJ whole genome shotgun (WGS) entry which is preliminary data.</text>
</comment>
<reference evidence="1 2" key="1">
    <citation type="submission" date="2024-02" db="EMBL/GenBank/DDBJ databases">
        <title>Deinococcus carri NBRC 110142.</title>
        <authorList>
            <person name="Ichikawa N."/>
            <person name="Katano-Makiyama Y."/>
            <person name="Hidaka K."/>
        </authorList>
    </citation>
    <scope>NUCLEOTIDE SEQUENCE [LARGE SCALE GENOMIC DNA]</scope>
    <source>
        <strain evidence="1 2">NBRC 110142</strain>
    </source>
</reference>
<sequence length="233" mass="25581">MGRVERIRERVQGRLRARADILYRDSTTWSDGTTCQFSVLDPSRADGTLARSLRQRPDAPDMRVLEIHPDHPRPAPGSHIPWEHGVLFIERYAQESAFTATAPGVCRFVDPARTRHDLLTFATSGPLVEDPRTGNVSPSPGVPLTLPARLEATTDPQARDAVGADTATVVLFGRWGKAGEPQPWPDGVRWGSTCPLTLQGQPGTLTVRLAWPDADPVQSLIHGEPFLATWRST</sequence>
<proteinExistence type="predicted"/>
<accession>A0ABP9W8G5</accession>